<accession>A0ACC1J4S9</accession>
<evidence type="ECO:0000313" key="2">
    <source>
        <dbReference type="Proteomes" id="UP001150603"/>
    </source>
</evidence>
<dbReference type="EMBL" id="JANBPW010003454">
    <property type="protein sequence ID" value="KAJ1937627.1"/>
    <property type="molecule type" value="Genomic_DNA"/>
</dbReference>
<name>A0ACC1J4S9_9FUNG</name>
<keyword evidence="2" id="KW-1185">Reference proteome</keyword>
<evidence type="ECO:0000313" key="1">
    <source>
        <dbReference type="EMBL" id="KAJ1937627.1"/>
    </source>
</evidence>
<dbReference type="Proteomes" id="UP001150603">
    <property type="component" value="Unassembled WGS sequence"/>
</dbReference>
<gene>
    <name evidence="1" type="ORF">FBU59_004695</name>
</gene>
<proteinExistence type="predicted"/>
<organism evidence="1 2">
    <name type="scientific">Linderina macrospora</name>
    <dbReference type="NCBI Taxonomy" id="4868"/>
    <lineage>
        <taxon>Eukaryota</taxon>
        <taxon>Fungi</taxon>
        <taxon>Fungi incertae sedis</taxon>
        <taxon>Zoopagomycota</taxon>
        <taxon>Kickxellomycotina</taxon>
        <taxon>Kickxellomycetes</taxon>
        <taxon>Kickxellales</taxon>
        <taxon>Kickxellaceae</taxon>
        <taxon>Linderina</taxon>
    </lineage>
</organism>
<comment type="caution">
    <text evidence="1">The sequence shown here is derived from an EMBL/GenBank/DDBJ whole genome shotgun (WGS) entry which is preliminary data.</text>
</comment>
<reference evidence="1" key="1">
    <citation type="submission" date="2022-07" db="EMBL/GenBank/DDBJ databases">
        <title>Phylogenomic reconstructions and comparative analyses of Kickxellomycotina fungi.</title>
        <authorList>
            <person name="Reynolds N.K."/>
            <person name="Stajich J.E."/>
            <person name="Barry K."/>
            <person name="Grigoriev I.V."/>
            <person name="Crous P."/>
            <person name="Smith M.E."/>
        </authorList>
    </citation>
    <scope>NUCLEOTIDE SEQUENCE</scope>
    <source>
        <strain evidence="1">NRRL 5244</strain>
    </source>
</reference>
<sequence>MRYSLADSRFQSIGHPAHPNPETSRFYEMLLERRLSSLHMAQAFNPLPVKTCIRFSQHLTHLQLNADLVATNNEVALIPVDQLRRLEMVHIDGVAPWHKFVRSGNTVKFTNLECLIMRFHNTAHLRLQFPGYDLILQLPSLKFLTVFNSGYAYRDLYTFFAQYQLTSVNISERFEHFGMIGPKIMQSTKVMRLMNLETSSRITIKCSSEVFQELFAYTAGIEKLSLAGLYYPMPMCILLTWLVSLEISVCIADYGSIVNLISNLPYLSELCICCMSMDRRDAQYTIFKDLDMAFKMNDLLYNPQDRFAISHALRRLEISTVRSLKMIPIVALACRLPKLCQLGVDKGYINGLRDLFRATKELSNGILIHEFKPLS</sequence>
<protein>
    <submittedName>
        <fullName evidence="1">Uncharacterized protein</fullName>
    </submittedName>
</protein>